<keyword evidence="2" id="KW-1185">Reference proteome</keyword>
<accession>A0AAX4HW29</accession>
<evidence type="ECO:0000313" key="1">
    <source>
        <dbReference type="EMBL" id="WQF75060.1"/>
    </source>
</evidence>
<dbReference type="EMBL" id="CP137305">
    <property type="protein sequence ID" value="WQF75060.1"/>
    <property type="molecule type" value="Genomic_DNA"/>
</dbReference>
<reference evidence="2" key="1">
    <citation type="journal article" date="2023" name="bioRxiv">
        <title>Complete genome of the Medicago anthracnose fungus, Colletotrichum destructivum, reveals a mini-chromosome-like region within a core chromosome.</title>
        <authorList>
            <person name="Lapalu N."/>
            <person name="Simon A."/>
            <person name="Lu A."/>
            <person name="Plaumann P.-L."/>
            <person name="Amselem J."/>
            <person name="Pigne S."/>
            <person name="Auger A."/>
            <person name="Koch C."/>
            <person name="Dallery J.-F."/>
            <person name="O'Connell R.J."/>
        </authorList>
    </citation>
    <scope>NUCLEOTIDE SEQUENCE [LARGE SCALE GENOMIC DNA]</scope>
    <source>
        <strain evidence="2">CBS 520.97</strain>
    </source>
</reference>
<dbReference type="Proteomes" id="UP001322277">
    <property type="component" value="Chromosome 1"/>
</dbReference>
<proteinExistence type="predicted"/>
<organism evidence="1 2">
    <name type="scientific">Colletotrichum destructivum</name>
    <dbReference type="NCBI Taxonomy" id="34406"/>
    <lineage>
        <taxon>Eukaryota</taxon>
        <taxon>Fungi</taxon>
        <taxon>Dikarya</taxon>
        <taxon>Ascomycota</taxon>
        <taxon>Pezizomycotina</taxon>
        <taxon>Sordariomycetes</taxon>
        <taxon>Hypocreomycetidae</taxon>
        <taxon>Glomerellales</taxon>
        <taxon>Glomerellaceae</taxon>
        <taxon>Colletotrichum</taxon>
        <taxon>Colletotrichum destructivum species complex</taxon>
    </lineage>
</organism>
<sequence>MSEMTGGRQGGQDANGRLPTCCGSPSIHNGSEIRIGTDVCKANGRKDVVSPWGVVTSWVANCLRCGRMRQRGAGWRGDFQGSGAWTINDTELSLNET</sequence>
<dbReference type="KEGG" id="cdet:87936577"/>
<evidence type="ECO:0000313" key="2">
    <source>
        <dbReference type="Proteomes" id="UP001322277"/>
    </source>
</evidence>
<gene>
    <name evidence="1" type="ORF">CDEST_00074</name>
</gene>
<dbReference type="AlphaFoldDB" id="A0AAX4HW29"/>
<dbReference type="RefSeq" id="XP_062772284.1">
    <property type="nucleotide sequence ID" value="XM_062916233.1"/>
</dbReference>
<dbReference type="GeneID" id="87936577"/>
<name>A0AAX4HW29_9PEZI</name>
<protein>
    <submittedName>
        <fullName evidence="1">Uncharacterized protein</fullName>
    </submittedName>
</protein>